<keyword evidence="9 14" id="KW-0547">Nucleotide-binding</keyword>
<evidence type="ECO:0000256" key="11">
    <source>
        <dbReference type="ARBA" id="ARBA00022840"/>
    </source>
</evidence>
<reference evidence="17 18" key="1">
    <citation type="submission" date="2016-01" db="EMBL/GenBank/DDBJ databases">
        <title>Draft genome of the antarctic isolate Shewanella frigidimarina Ag06-30.</title>
        <authorList>
            <person name="Parmeciano Di Noto G."/>
            <person name="Vazquez S."/>
            <person name="Mac Cormack W."/>
            <person name="Iriarte A."/>
            <person name="Quiroga C."/>
        </authorList>
    </citation>
    <scope>NUCLEOTIDE SEQUENCE [LARGE SCALE GENOMIC DNA]</scope>
    <source>
        <strain evidence="17 18">Ag06-30</strain>
    </source>
</reference>
<evidence type="ECO:0000256" key="14">
    <source>
        <dbReference type="HAMAP-Rule" id="MF_00215"/>
    </source>
</evidence>
<organism evidence="17">
    <name type="scientific">Shewanella frigidimarina</name>
    <dbReference type="NCBI Taxonomy" id="56812"/>
    <lineage>
        <taxon>Bacteria</taxon>
        <taxon>Pseudomonadati</taxon>
        <taxon>Pseudomonadota</taxon>
        <taxon>Gammaproteobacteria</taxon>
        <taxon>Alteromonadales</taxon>
        <taxon>Shewanellaceae</taxon>
        <taxon>Shewanella</taxon>
    </lineage>
</organism>
<dbReference type="Proteomes" id="UP000055702">
    <property type="component" value="Unassembled WGS sequence"/>
</dbReference>
<dbReference type="GO" id="GO:0004594">
    <property type="term" value="F:pantothenate kinase activity"/>
    <property type="evidence" value="ECO:0007669"/>
    <property type="project" value="UniProtKB-UniRule"/>
</dbReference>
<keyword evidence="11 14" id="KW-0067">ATP-binding</keyword>
<comment type="similarity">
    <text evidence="4 14 15">Belongs to the prokaryotic pantothenate kinase family.</text>
</comment>
<dbReference type="AlphaFoldDB" id="A0A125BE79"/>
<dbReference type="PANTHER" id="PTHR10285">
    <property type="entry name" value="URIDINE KINASE"/>
    <property type="match status" value="1"/>
</dbReference>
<dbReference type="CDD" id="cd02025">
    <property type="entry name" value="PanK"/>
    <property type="match status" value="1"/>
</dbReference>
<evidence type="ECO:0000256" key="5">
    <source>
        <dbReference type="ARBA" id="ARBA00012102"/>
    </source>
</evidence>
<dbReference type="InterPro" id="IPR004566">
    <property type="entry name" value="PanK"/>
</dbReference>
<evidence type="ECO:0000256" key="6">
    <source>
        <dbReference type="ARBA" id="ARBA00015080"/>
    </source>
</evidence>
<dbReference type="RefSeq" id="WP_059746619.1">
    <property type="nucleotide sequence ID" value="NZ_JBOZOX010000030.1"/>
</dbReference>
<evidence type="ECO:0000256" key="12">
    <source>
        <dbReference type="ARBA" id="ARBA00022993"/>
    </source>
</evidence>
<comment type="subcellular location">
    <subcellularLocation>
        <location evidence="2 14 15">Cytoplasm</location>
    </subcellularLocation>
</comment>
<dbReference type="EC" id="2.7.1.33" evidence="5 14"/>
<proteinExistence type="inferred from homology"/>
<evidence type="ECO:0000256" key="2">
    <source>
        <dbReference type="ARBA" id="ARBA00004496"/>
    </source>
</evidence>
<dbReference type="GO" id="GO:0005737">
    <property type="term" value="C:cytoplasm"/>
    <property type="evidence" value="ECO:0007669"/>
    <property type="project" value="UniProtKB-SubCell"/>
</dbReference>
<dbReference type="SUPFAM" id="SSF52540">
    <property type="entry name" value="P-loop containing nucleoside triphosphate hydrolases"/>
    <property type="match status" value="1"/>
</dbReference>
<evidence type="ECO:0000256" key="4">
    <source>
        <dbReference type="ARBA" id="ARBA00006087"/>
    </source>
</evidence>
<dbReference type="Pfam" id="PF00485">
    <property type="entry name" value="PRK"/>
    <property type="match status" value="1"/>
</dbReference>
<dbReference type="FunFam" id="3.40.50.300:FF:000242">
    <property type="entry name" value="Pantothenate kinase"/>
    <property type="match status" value="1"/>
</dbReference>
<comment type="caution">
    <text evidence="17">The sequence shown here is derived from an EMBL/GenBank/DDBJ whole genome shotgun (WGS) entry which is preliminary data.</text>
</comment>
<evidence type="ECO:0000259" key="16">
    <source>
        <dbReference type="Pfam" id="PF00485"/>
    </source>
</evidence>
<dbReference type="InterPro" id="IPR006083">
    <property type="entry name" value="PRK/URK"/>
</dbReference>
<dbReference type="UniPathway" id="UPA00241">
    <property type="reaction ID" value="UER00352"/>
</dbReference>
<dbReference type="PIRSF" id="PIRSF000545">
    <property type="entry name" value="Pantothenate_kin"/>
    <property type="match status" value="1"/>
</dbReference>
<feature type="binding site" evidence="14">
    <location>
        <begin position="95"/>
        <end position="102"/>
    </location>
    <ligand>
        <name>ATP</name>
        <dbReference type="ChEBI" id="CHEBI:30616"/>
    </ligand>
</feature>
<dbReference type="EMBL" id="LRDC01000030">
    <property type="protein sequence ID" value="KVX00970.1"/>
    <property type="molecule type" value="Genomic_DNA"/>
</dbReference>
<evidence type="ECO:0000256" key="3">
    <source>
        <dbReference type="ARBA" id="ARBA00005225"/>
    </source>
</evidence>
<evidence type="ECO:0000313" key="18">
    <source>
        <dbReference type="Proteomes" id="UP000055702"/>
    </source>
</evidence>
<dbReference type="HAMAP" id="MF_00215">
    <property type="entry name" value="Pantothen_kinase_1"/>
    <property type="match status" value="1"/>
</dbReference>
<dbReference type="InterPro" id="IPR027417">
    <property type="entry name" value="P-loop_NTPase"/>
</dbReference>
<gene>
    <name evidence="14" type="primary">coaA</name>
    <name evidence="17" type="ORF">AWJ07_19030</name>
</gene>
<evidence type="ECO:0000256" key="15">
    <source>
        <dbReference type="RuleBase" id="RU003530"/>
    </source>
</evidence>
<dbReference type="GO" id="GO:0015937">
    <property type="term" value="P:coenzyme A biosynthetic process"/>
    <property type="evidence" value="ECO:0007669"/>
    <property type="project" value="UniProtKB-UniRule"/>
</dbReference>
<evidence type="ECO:0000256" key="10">
    <source>
        <dbReference type="ARBA" id="ARBA00022777"/>
    </source>
</evidence>
<keyword evidence="10 14" id="KW-0418">Kinase</keyword>
<dbReference type="GO" id="GO:0005524">
    <property type="term" value="F:ATP binding"/>
    <property type="evidence" value="ECO:0007669"/>
    <property type="project" value="UniProtKB-UniRule"/>
</dbReference>
<evidence type="ECO:0000256" key="7">
    <source>
        <dbReference type="ARBA" id="ARBA00022490"/>
    </source>
</evidence>
<keyword evidence="8 14" id="KW-0808">Transferase</keyword>
<evidence type="ECO:0000256" key="9">
    <source>
        <dbReference type="ARBA" id="ARBA00022741"/>
    </source>
</evidence>
<evidence type="ECO:0000256" key="13">
    <source>
        <dbReference type="ARBA" id="ARBA00032866"/>
    </source>
</evidence>
<comment type="catalytic activity">
    <reaction evidence="1 14 15">
        <text>(R)-pantothenate + ATP = (R)-4'-phosphopantothenate + ADP + H(+)</text>
        <dbReference type="Rhea" id="RHEA:16373"/>
        <dbReference type="ChEBI" id="CHEBI:10986"/>
        <dbReference type="ChEBI" id="CHEBI:15378"/>
        <dbReference type="ChEBI" id="CHEBI:29032"/>
        <dbReference type="ChEBI" id="CHEBI:30616"/>
        <dbReference type="ChEBI" id="CHEBI:456216"/>
        <dbReference type="EC" id="2.7.1.33"/>
    </reaction>
</comment>
<comment type="pathway">
    <text evidence="3 14 15">Cofactor biosynthesis; coenzyme A biosynthesis; CoA from (R)-pantothenate: step 1/5.</text>
</comment>
<evidence type="ECO:0000313" key="17">
    <source>
        <dbReference type="EMBL" id="KVX00970.1"/>
    </source>
</evidence>
<dbReference type="NCBIfam" id="TIGR00554">
    <property type="entry name" value="panK_bact"/>
    <property type="match status" value="1"/>
</dbReference>
<name>A0A125BE79_SHEFR</name>
<sequence length="316" mass="36169">MNPINSIQDALYFAFQREHWAELRKSVPLTLSQAELENLRGMNEKLSLDEVTDIYLPLSRLLNLFVGSKQQRGLVLDKFLEQKASPGPYIISIAGSVAVGKSTTARILQTLLQRWPEHPKVDLVTTDGFLYPLADLKRKGLLQRKGFPESYDMKMLVEFISAVKAGQKEILAPLYSHVTYDRCHDEHQAIRQPDILILEGLNVLQTGLDTPIDTRRPFVSDFVDFSIYVDADESLLKEWYKQRFLQFRKGAFSDPNSFFHHYSCLTDDEANTIAANIWDTINGPNLSLNIQPTRERANLILQKGPNHLMDRVLLRK</sequence>
<feature type="domain" description="Phosphoribulokinase/uridine kinase" evidence="16">
    <location>
        <begin position="90"/>
        <end position="236"/>
    </location>
</feature>
<evidence type="ECO:0000256" key="1">
    <source>
        <dbReference type="ARBA" id="ARBA00001206"/>
    </source>
</evidence>
<keyword evidence="12 14" id="KW-0173">Coenzyme A biosynthesis</keyword>
<evidence type="ECO:0000256" key="8">
    <source>
        <dbReference type="ARBA" id="ARBA00022679"/>
    </source>
</evidence>
<dbReference type="Gene3D" id="3.40.50.300">
    <property type="entry name" value="P-loop containing nucleotide triphosphate hydrolases"/>
    <property type="match status" value="1"/>
</dbReference>
<keyword evidence="7 14" id="KW-0963">Cytoplasm</keyword>
<protein>
    <recommendedName>
        <fullName evidence="6 14">Pantothenate kinase</fullName>
        <ecNumber evidence="5 14">2.7.1.33</ecNumber>
    </recommendedName>
    <alternativeName>
        <fullName evidence="13 14">Pantothenic acid kinase</fullName>
    </alternativeName>
</protein>
<accession>A0A125BE79</accession>